<feature type="domain" description="WAP" evidence="3">
    <location>
        <begin position="46"/>
        <end position="96"/>
    </location>
</feature>
<dbReference type="FunFam" id="4.10.75.10:FF:000001">
    <property type="entry name" value="Anosmin 1"/>
    <property type="match status" value="2"/>
</dbReference>
<dbReference type="CDD" id="cd00199">
    <property type="entry name" value="WAP"/>
    <property type="match status" value="1"/>
</dbReference>
<protein>
    <recommendedName>
        <fullName evidence="3">WAP domain-containing protein</fullName>
    </recommendedName>
</protein>
<dbReference type="Gene3D" id="4.10.75.10">
    <property type="entry name" value="Elafin-like"/>
    <property type="match status" value="4"/>
</dbReference>
<feature type="domain" description="WAP" evidence="3">
    <location>
        <begin position="1"/>
        <end position="45"/>
    </location>
</feature>
<keyword evidence="2" id="KW-1015">Disulfide bond</keyword>
<dbReference type="InterPro" id="IPR036645">
    <property type="entry name" value="Elafin-like_sf"/>
</dbReference>
<evidence type="ECO:0000256" key="2">
    <source>
        <dbReference type="ARBA" id="ARBA00023157"/>
    </source>
</evidence>
<organism evidence="4">
    <name type="scientific">Petromyzon marinus</name>
    <name type="common">Sea lamprey</name>
    <dbReference type="NCBI Taxonomy" id="7757"/>
    <lineage>
        <taxon>Eukaryota</taxon>
        <taxon>Metazoa</taxon>
        <taxon>Chordata</taxon>
        <taxon>Craniata</taxon>
        <taxon>Vertebrata</taxon>
        <taxon>Cyclostomata</taxon>
        <taxon>Hyperoartia</taxon>
        <taxon>Petromyzontiformes</taxon>
        <taxon>Petromyzontidae</taxon>
        <taxon>Petromyzon</taxon>
    </lineage>
</organism>
<dbReference type="SMART" id="SM00217">
    <property type="entry name" value="WAP"/>
    <property type="match status" value="4"/>
</dbReference>
<dbReference type="GO" id="GO:0005615">
    <property type="term" value="C:extracellular space"/>
    <property type="evidence" value="ECO:0007669"/>
    <property type="project" value="TreeGrafter"/>
</dbReference>
<proteinExistence type="predicted"/>
<keyword evidence="1" id="KW-0732">Signal</keyword>
<dbReference type="GO" id="GO:0019731">
    <property type="term" value="P:antibacterial humoral response"/>
    <property type="evidence" value="ECO:0007669"/>
    <property type="project" value="TreeGrafter"/>
</dbReference>
<feature type="domain" description="WAP" evidence="3">
    <location>
        <begin position="99"/>
        <end position="150"/>
    </location>
</feature>
<dbReference type="PROSITE" id="PS51390">
    <property type="entry name" value="WAP"/>
    <property type="match status" value="3"/>
</dbReference>
<dbReference type="SUPFAM" id="SSF57256">
    <property type="entry name" value="Elafin-like"/>
    <property type="match status" value="3"/>
</dbReference>
<dbReference type="HOGENOM" id="CLU_1071759_0_0_1"/>
<evidence type="ECO:0000256" key="1">
    <source>
        <dbReference type="ARBA" id="ARBA00022729"/>
    </source>
</evidence>
<dbReference type="Ensembl" id="ENSPMAT00000002861.1">
    <property type="protein sequence ID" value="ENSPMAP00000002847.1"/>
    <property type="gene ID" value="ENSPMAG00000002609.1"/>
</dbReference>
<dbReference type="GO" id="GO:0004867">
    <property type="term" value="F:serine-type endopeptidase inhibitor activity"/>
    <property type="evidence" value="ECO:0007669"/>
    <property type="project" value="TreeGrafter"/>
</dbReference>
<dbReference type="PANTHER" id="PTHR19441:SF30">
    <property type="entry name" value="ELAFIN"/>
    <property type="match status" value="1"/>
</dbReference>
<reference evidence="4" key="2">
    <citation type="submission" date="2025-09" db="UniProtKB">
        <authorList>
            <consortium name="Ensembl"/>
        </authorList>
    </citation>
    <scope>IDENTIFICATION</scope>
</reference>
<reference evidence="4" key="1">
    <citation type="submission" date="2025-08" db="UniProtKB">
        <authorList>
            <consortium name="Ensembl"/>
        </authorList>
    </citation>
    <scope>IDENTIFICATION</scope>
</reference>
<name>S4RCB5_PETMA</name>
<dbReference type="PANTHER" id="PTHR19441">
    <property type="entry name" value="WHEY ACDIC PROTEIN WAP"/>
    <property type="match status" value="1"/>
</dbReference>
<accession>S4RCB5</accession>
<dbReference type="InterPro" id="IPR050514">
    <property type="entry name" value="WAP_four-disulfide_core"/>
</dbReference>
<dbReference type="GeneTree" id="ENSGT00940000165527"/>
<dbReference type="AlphaFoldDB" id="S4RCB5"/>
<dbReference type="Pfam" id="PF00095">
    <property type="entry name" value="WAP"/>
    <property type="match status" value="4"/>
</dbReference>
<evidence type="ECO:0000313" key="4">
    <source>
        <dbReference type="Ensembl" id="ENSPMAP00000002847.1"/>
    </source>
</evidence>
<sequence>KPGSCPKQRPGTIGICVNLCKDDDSCTGEQKCCSNGCGRTCMEPVRPDKPGACAFVNMSNIRCESHDNKCADDQDCQGDRKCCNTGCRKPCCCAIISPVKRKPGFCPYVNAQLIKCAYRPDLNRCQQDWQCPGKEKCCSSGCLMICRKPAYTSQCFFARSRQGDDEEEDCADDTDCPGDKKCCSLACGIRCLDPEPCGSVVKPGSCPI</sequence>
<evidence type="ECO:0000259" key="3">
    <source>
        <dbReference type="PROSITE" id="PS51390"/>
    </source>
</evidence>
<dbReference type="GO" id="GO:0045087">
    <property type="term" value="P:innate immune response"/>
    <property type="evidence" value="ECO:0007669"/>
    <property type="project" value="TreeGrafter"/>
</dbReference>
<dbReference type="InterPro" id="IPR008197">
    <property type="entry name" value="WAP_dom"/>
</dbReference>
<dbReference type="PRINTS" id="PR00003">
    <property type="entry name" value="4DISULPHCORE"/>
</dbReference>